<evidence type="ECO:0000313" key="2">
    <source>
        <dbReference type="EMBL" id="KXS30894.1"/>
    </source>
</evidence>
<evidence type="ECO:0000259" key="1">
    <source>
        <dbReference type="Pfam" id="PF14455"/>
    </source>
</evidence>
<dbReference type="AlphaFoldDB" id="A0A139BPI4"/>
<reference evidence="2 3" key="1">
    <citation type="submission" date="2016-02" db="EMBL/GenBank/DDBJ databases">
        <authorList>
            <person name="Wen L."/>
            <person name="He K."/>
            <person name="Yang H."/>
        </authorList>
    </citation>
    <scope>NUCLEOTIDE SEQUENCE [LARGE SCALE GENOMIC DNA]</scope>
    <source>
        <strain evidence="2">ShG14-8</strain>
    </source>
</reference>
<gene>
    <name evidence="2" type="ORF">AWT59_2981</name>
</gene>
<proteinExistence type="predicted"/>
<dbReference type="Proteomes" id="UP000070578">
    <property type="component" value="Unassembled WGS sequence"/>
</dbReference>
<protein>
    <recommendedName>
        <fullName evidence="1">Metal binding domain-containing protein</fullName>
    </recommendedName>
</protein>
<comment type="caution">
    <text evidence="2">The sequence shown here is derived from an EMBL/GenBank/DDBJ whole genome shotgun (WGS) entry which is preliminary data.</text>
</comment>
<accession>A0A139BPI4</accession>
<feature type="domain" description="Metal binding" evidence="1">
    <location>
        <begin position="4"/>
        <end position="167"/>
    </location>
</feature>
<dbReference type="EMBL" id="LSLI01000124">
    <property type="protein sequence ID" value="KXS30894.1"/>
    <property type="molecule type" value="Genomic_DNA"/>
</dbReference>
<evidence type="ECO:0000313" key="3">
    <source>
        <dbReference type="Proteomes" id="UP000070578"/>
    </source>
</evidence>
<organism evidence="2 3">
    <name type="scientific">Candidatus Gallionella acididurans</name>
    <dbReference type="NCBI Taxonomy" id="1796491"/>
    <lineage>
        <taxon>Bacteria</taxon>
        <taxon>Pseudomonadati</taxon>
        <taxon>Pseudomonadota</taxon>
        <taxon>Betaproteobacteria</taxon>
        <taxon>Nitrosomonadales</taxon>
        <taxon>Gallionellaceae</taxon>
        <taxon>Gallionella</taxon>
    </lineage>
</organism>
<dbReference type="Pfam" id="PF14455">
    <property type="entry name" value="Metal_CEHH"/>
    <property type="match status" value="1"/>
</dbReference>
<name>A0A139BPI4_9PROT</name>
<reference evidence="2 3" key="2">
    <citation type="submission" date="2016-03" db="EMBL/GenBank/DDBJ databases">
        <title>New uncultured bacterium of the family Gallionellaceae from acid mine drainage: description and reconstruction of genome based on metagenomic analysis of microbial community.</title>
        <authorList>
            <person name="Kadnikov V."/>
            <person name="Ivasenko D."/>
            <person name="Beletsky A."/>
            <person name="Mardanov A."/>
            <person name="Danilova E."/>
            <person name="Pimenov N."/>
            <person name="Karnachuk O."/>
            <person name="Ravin N."/>
        </authorList>
    </citation>
    <scope>NUCLEOTIDE SEQUENCE [LARGE SCALE GENOMIC DNA]</scope>
    <source>
        <strain evidence="2">ShG14-8</strain>
    </source>
</reference>
<dbReference type="InterPro" id="IPR025873">
    <property type="entry name" value="Metal-bd_dom_prd"/>
</dbReference>
<sequence>MIADPSVSRRKFEREVAAALAHKPFHEQGVWILRAEYPTVFAVLITTLNVPIWRGILCGVHINFTNFDVRPPSLKFVDPFNERPLNYNECWKFTRLNLKSPLPGDTAGPQQYEAVPLLQAFDTNKPFLCLPGVREYHDSSAHTGDSWFLHRRKNMLIYILTILQQFGSSSASLQVQFVQAINPSIQK</sequence>